<dbReference type="GO" id="GO:0005634">
    <property type="term" value="C:nucleus"/>
    <property type="evidence" value="ECO:0007669"/>
    <property type="project" value="UniProtKB-SubCell"/>
</dbReference>
<feature type="region of interest" description="Disordered" evidence="14">
    <location>
        <begin position="1"/>
        <end position="29"/>
    </location>
</feature>
<feature type="region of interest" description="Disordered" evidence="14">
    <location>
        <begin position="63"/>
        <end position="83"/>
    </location>
</feature>
<evidence type="ECO:0000256" key="5">
    <source>
        <dbReference type="ARBA" id="ARBA00019746"/>
    </source>
</evidence>
<proteinExistence type="inferred from homology"/>
<dbReference type="Pfam" id="PF08738">
    <property type="entry name" value="Gon7"/>
    <property type="match status" value="1"/>
</dbReference>
<sequence length="83" mass="8783">MPSLTATYAAPSASDPPFTHELPPLPAATDTPARTAYLAALQSATKALQDDINAFLTQKMADDKTAADAKEEENYGEEVVDAE</sequence>
<evidence type="ECO:0000256" key="4">
    <source>
        <dbReference type="ARBA" id="ARBA00011534"/>
    </source>
</evidence>
<comment type="caution">
    <text evidence="15">The sequence shown here is derived from an EMBL/GenBank/DDBJ whole genome shotgun (WGS) entry which is preliminary data.</text>
</comment>
<evidence type="ECO:0000313" key="16">
    <source>
        <dbReference type="Proteomes" id="UP000799764"/>
    </source>
</evidence>
<dbReference type="Proteomes" id="UP000799764">
    <property type="component" value="Unassembled WGS sequence"/>
</dbReference>
<evidence type="ECO:0000256" key="8">
    <source>
        <dbReference type="ARBA" id="ARBA00022895"/>
    </source>
</evidence>
<protein>
    <recommendedName>
        <fullName evidence="5">EKC/KEOPS complex subunit GON7</fullName>
    </recommendedName>
</protein>
<feature type="compositionally biased region" description="Basic and acidic residues" evidence="14">
    <location>
        <begin position="63"/>
        <end position="73"/>
    </location>
</feature>
<comment type="subcellular location">
    <subcellularLocation>
        <location evidence="2">Chromosome</location>
        <location evidence="2">Telomere</location>
    </subcellularLocation>
    <subcellularLocation>
        <location evidence="1">Nucleus</location>
    </subcellularLocation>
</comment>
<comment type="subunit">
    <text evidence="4">Component of the EKC/KEOPS complex composed of at least BUD32, CGI121, GON7, KAE1 and PCC1; the whole complex dimerizes.</text>
</comment>
<comment type="similarity">
    <text evidence="3">Belongs to the GON7 family.</text>
</comment>
<evidence type="ECO:0000256" key="10">
    <source>
        <dbReference type="ARBA" id="ARBA00023159"/>
    </source>
</evidence>
<keyword evidence="8" id="KW-0779">Telomere</keyword>
<keyword evidence="7" id="KW-0819">tRNA processing</keyword>
<dbReference type="EMBL" id="MU001497">
    <property type="protein sequence ID" value="KAF2447252.1"/>
    <property type="molecule type" value="Genomic_DNA"/>
</dbReference>
<gene>
    <name evidence="15" type="ORF">P171DRAFT_430161</name>
</gene>
<evidence type="ECO:0000256" key="6">
    <source>
        <dbReference type="ARBA" id="ARBA00022454"/>
    </source>
</evidence>
<evidence type="ECO:0000313" key="15">
    <source>
        <dbReference type="EMBL" id="KAF2447252.1"/>
    </source>
</evidence>
<evidence type="ECO:0000256" key="14">
    <source>
        <dbReference type="SAM" id="MobiDB-lite"/>
    </source>
</evidence>
<evidence type="ECO:0000256" key="1">
    <source>
        <dbReference type="ARBA" id="ARBA00004123"/>
    </source>
</evidence>
<dbReference type="GO" id="GO:0008033">
    <property type="term" value="P:tRNA processing"/>
    <property type="evidence" value="ECO:0007669"/>
    <property type="project" value="UniProtKB-KW"/>
</dbReference>
<comment type="function">
    <text evidence="13">Component of the EKC/KEOPS complex that is required for the formation of a threonylcarbamoyl group on adenosine at position 37 (t(6)A37) in tRNAs that read codons beginning with adenine. The complex is probably involved in the transfer of the threonylcarbamoyl moiety of threonylcarbamoyl-AMP (TC-AMP) to the N6 group of A37. GON7 likely plays a supporting role to the catalytic subunit KAE1 in the complex. The EKC/KEOPS complex also promotes both telomere uncapping and telomere elongation. The complex is required for efficient recruitment of transcriptional coactivators.</text>
</comment>
<evidence type="ECO:0000256" key="12">
    <source>
        <dbReference type="ARBA" id="ARBA00023242"/>
    </source>
</evidence>
<evidence type="ECO:0000256" key="3">
    <source>
        <dbReference type="ARBA" id="ARBA00008529"/>
    </source>
</evidence>
<keyword evidence="10" id="KW-0010">Activator</keyword>
<evidence type="ECO:0000256" key="13">
    <source>
        <dbReference type="ARBA" id="ARBA00025393"/>
    </source>
</evidence>
<feature type="compositionally biased region" description="Acidic residues" evidence="14">
    <location>
        <begin position="74"/>
        <end position="83"/>
    </location>
</feature>
<keyword evidence="11" id="KW-0804">Transcription</keyword>
<dbReference type="AlphaFoldDB" id="A0A9P4PNJ8"/>
<keyword evidence="9" id="KW-0805">Transcription regulation</keyword>
<evidence type="ECO:0000256" key="9">
    <source>
        <dbReference type="ARBA" id="ARBA00023015"/>
    </source>
</evidence>
<dbReference type="InterPro" id="IPR014849">
    <property type="entry name" value="EKC/KEOPS_Gon7"/>
</dbReference>
<evidence type="ECO:0000256" key="2">
    <source>
        <dbReference type="ARBA" id="ARBA00004574"/>
    </source>
</evidence>
<accession>A0A9P4PNJ8</accession>
<keyword evidence="12" id="KW-0539">Nucleus</keyword>
<keyword evidence="6" id="KW-0158">Chromosome</keyword>
<evidence type="ECO:0000256" key="11">
    <source>
        <dbReference type="ARBA" id="ARBA00023163"/>
    </source>
</evidence>
<evidence type="ECO:0000256" key="7">
    <source>
        <dbReference type="ARBA" id="ARBA00022694"/>
    </source>
</evidence>
<name>A0A9P4PNJ8_9PLEO</name>
<organism evidence="15 16">
    <name type="scientific">Karstenula rhodostoma CBS 690.94</name>
    <dbReference type="NCBI Taxonomy" id="1392251"/>
    <lineage>
        <taxon>Eukaryota</taxon>
        <taxon>Fungi</taxon>
        <taxon>Dikarya</taxon>
        <taxon>Ascomycota</taxon>
        <taxon>Pezizomycotina</taxon>
        <taxon>Dothideomycetes</taxon>
        <taxon>Pleosporomycetidae</taxon>
        <taxon>Pleosporales</taxon>
        <taxon>Massarineae</taxon>
        <taxon>Didymosphaeriaceae</taxon>
        <taxon>Karstenula</taxon>
    </lineage>
</organism>
<dbReference type="GO" id="GO:0000781">
    <property type="term" value="C:chromosome, telomeric region"/>
    <property type="evidence" value="ECO:0007669"/>
    <property type="project" value="UniProtKB-SubCell"/>
</dbReference>
<reference evidence="15" key="1">
    <citation type="journal article" date="2020" name="Stud. Mycol.">
        <title>101 Dothideomycetes genomes: a test case for predicting lifestyles and emergence of pathogens.</title>
        <authorList>
            <person name="Haridas S."/>
            <person name="Albert R."/>
            <person name="Binder M."/>
            <person name="Bloem J."/>
            <person name="Labutti K."/>
            <person name="Salamov A."/>
            <person name="Andreopoulos B."/>
            <person name="Baker S."/>
            <person name="Barry K."/>
            <person name="Bills G."/>
            <person name="Bluhm B."/>
            <person name="Cannon C."/>
            <person name="Castanera R."/>
            <person name="Culley D."/>
            <person name="Daum C."/>
            <person name="Ezra D."/>
            <person name="Gonzalez J."/>
            <person name="Henrissat B."/>
            <person name="Kuo A."/>
            <person name="Liang C."/>
            <person name="Lipzen A."/>
            <person name="Lutzoni F."/>
            <person name="Magnuson J."/>
            <person name="Mondo S."/>
            <person name="Nolan M."/>
            <person name="Ohm R."/>
            <person name="Pangilinan J."/>
            <person name="Park H.-J."/>
            <person name="Ramirez L."/>
            <person name="Alfaro M."/>
            <person name="Sun H."/>
            <person name="Tritt A."/>
            <person name="Yoshinaga Y."/>
            <person name="Zwiers L.-H."/>
            <person name="Turgeon B."/>
            <person name="Goodwin S."/>
            <person name="Spatafora J."/>
            <person name="Crous P."/>
            <person name="Grigoriev I."/>
        </authorList>
    </citation>
    <scope>NUCLEOTIDE SEQUENCE</scope>
    <source>
        <strain evidence="15">CBS 690.94</strain>
    </source>
</reference>
<keyword evidence="16" id="KW-1185">Reference proteome</keyword>